<dbReference type="InterPro" id="IPR027417">
    <property type="entry name" value="P-loop_NTPase"/>
</dbReference>
<dbReference type="InterPro" id="IPR003439">
    <property type="entry name" value="ABC_transporter-like_ATP-bd"/>
</dbReference>
<keyword evidence="3" id="KW-0813">Transport</keyword>
<keyword evidence="7" id="KW-0029">Amino-acid transport</keyword>
<evidence type="ECO:0000256" key="7">
    <source>
        <dbReference type="ARBA" id="ARBA00022970"/>
    </source>
</evidence>
<dbReference type="InterPro" id="IPR017871">
    <property type="entry name" value="ABC_transporter-like_CS"/>
</dbReference>
<dbReference type="Gene3D" id="3.40.50.300">
    <property type="entry name" value="P-loop containing nucleotide triphosphate hydrolases"/>
    <property type="match status" value="1"/>
</dbReference>
<dbReference type="RefSeq" id="WP_242941077.1">
    <property type="nucleotide sequence ID" value="NZ_FOJI01000022.1"/>
</dbReference>
<dbReference type="AlphaFoldDB" id="A0A1I0RTB1"/>
<protein>
    <submittedName>
        <fullName evidence="10">Polar amino acid transport system ATP-binding protein</fullName>
    </submittedName>
</protein>
<dbReference type="Proteomes" id="UP000199701">
    <property type="component" value="Unassembled WGS sequence"/>
</dbReference>
<dbReference type="GO" id="GO:0005886">
    <property type="term" value="C:plasma membrane"/>
    <property type="evidence" value="ECO:0007669"/>
    <property type="project" value="UniProtKB-SubCell"/>
</dbReference>
<dbReference type="PROSITE" id="PS00211">
    <property type="entry name" value="ABC_TRANSPORTER_1"/>
    <property type="match status" value="1"/>
</dbReference>
<gene>
    <name evidence="10" type="ORF">SAMN05421659_12254</name>
</gene>
<keyword evidence="6 10" id="KW-0067">ATP-binding</keyword>
<organism evidence="10 11">
    <name type="scientific">[Clostridium] fimetarium</name>
    <dbReference type="NCBI Taxonomy" id="99656"/>
    <lineage>
        <taxon>Bacteria</taxon>
        <taxon>Bacillati</taxon>
        <taxon>Bacillota</taxon>
        <taxon>Clostridia</taxon>
        <taxon>Lachnospirales</taxon>
        <taxon>Lachnospiraceae</taxon>
    </lineage>
</organism>
<evidence type="ECO:0000256" key="6">
    <source>
        <dbReference type="ARBA" id="ARBA00022840"/>
    </source>
</evidence>
<dbReference type="SUPFAM" id="SSF52540">
    <property type="entry name" value="P-loop containing nucleoside triphosphate hydrolases"/>
    <property type="match status" value="1"/>
</dbReference>
<dbReference type="CDD" id="cd03262">
    <property type="entry name" value="ABC_HisP_GlnQ"/>
    <property type="match status" value="1"/>
</dbReference>
<reference evidence="10 11" key="1">
    <citation type="submission" date="2016-10" db="EMBL/GenBank/DDBJ databases">
        <authorList>
            <person name="de Groot N.N."/>
        </authorList>
    </citation>
    <scope>NUCLEOTIDE SEQUENCE [LARGE SCALE GENOMIC DNA]</scope>
    <source>
        <strain evidence="10 11">DSM 9179</strain>
    </source>
</reference>
<dbReference type="EMBL" id="FOJI01000022">
    <property type="protein sequence ID" value="SEW44483.1"/>
    <property type="molecule type" value="Genomic_DNA"/>
</dbReference>
<dbReference type="Pfam" id="PF00005">
    <property type="entry name" value="ABC_tran"/>
    <property type="match status" value="1"/>
</dbReference>
<evidence type="ECO:0000313" key="10">
    <source>
        <dbReference type="EMBL" id="SEW44483.1"/>
    </source>
</evidence>
<evidence type="ECO:0000259" key="9">
    <source>
        <dbReference type="PROSITE" id="PS50893"/>
    </source>
</evidence>
<name>A0A1I0RTB1_9FIRM</name>
<keyword evidence="5" id="KW-0547">Nucleotide-binding</keyword>
<evidence type="ECO:0000256" key="1">
    <source>
        <dbReference type="ARBA" id="ARBA00004202"/>
    </source>
</evidence>
<comment type="similarity">
    <text evidence="2">Belongs to the ABC transporter superfamily.</text>
</comment>
<keyword evidence="11" id="KW-1185">Reference proteome</keyword>
<dbReference type="PANTHER" id="PTHR43166">
    <property type="entry name" value="AMINO ACID IMPORT ATP-BINDING PROTEIN"/>
    <property type="match status" value="1"/>
</dbReference>
<keyword evidence="4" id="KW-1003">Cell membrane</keyword>
<dbReference type="FunFam" id="3.40.50.300:FF:000020">
    <property type="entry name" value="Amino acid ABC transporter ATP-binding component"/>
    <property type="match status" value="1"/>
</dbReference>
<dbReference type="PIRSF" id="PIRSF039085">
    <property type="entry name" value="ABC_ATPase_HisP"/>
    <property type="match status" value="1"/>
</dbReference>
<dbReference type="STRING" id="99656.SAMN05421659_12254"/>
<evidence type="ECO:0000256" key="2">
    <source>
        <dbReference type="ARBA" id="ARBA00005417"/>
    </source>
</evidence>
<sequence length="246" mass="27199">MNKIIETKNLVKTFGDLEVLKGIDFSISKGEVVSIIGSSGSGKSTFLRCLNFLEEKTLGDIIFDSKIIGKNAKSIHLLQQKVGMVFQSFNLFSNMTILKNVMSGPLIVQKKNKEVARKIALEMLKKVGLEEKANVYPSKLSGGQQQRAAIARTLAMYPEVVLFDEPTSALDPELVVEVLSVIKKMANEGMTMIIVTHEMGFAKEVSDRVIFLHEGLVAEEGNPEQIFSNPQHKRLQSFLSSNIILG</sequence>
<keyword evidence="8" id="KW-0472">Membrane</keyword>
<evidence type="ECO:0000313" key="11">
    <source>
        <dbReference type="Proteomes" id="UP000199701"/>
    </source>
</evidence>
<evidence type="ECO:0000256" key="3">
    <source>
        <dbReference type="ARBA" id="ARBA00022448"/>
    </source>
</evidence>
<comment type="subcellular location">
    <subcellularLocation>
        <location evidence="1">Cell membrane</location>
        <topology evidence="1">Peripheral membrane protein</topology>
    </subcellularLocation>
</comment>
<dbReference type="InterPro" id="IPR050086">
    <property type="entry name" value="MetN_ABC_transporter-like"/>
</dbReference>
<dbReference type="PANTHER" id="PTHR43166:SF9">
    <property type="entry name" value="GLUTAMATE_ASPARTATE IMPORT ATP-BINDING PROTEIN GLTL"/>
    <property type="match status" value="1"/>
</dbReference>
<feature type="domain" description="ABC transporter" evidence="9">
    <location>
        <begin position="5"/>
        <end position="239"/>
    </location>
</feature>
<dbReference type="GO" id="GO:0015424">
    <property type="term" value="F:ABC-type amino acid transporter activity"/>
    <property type="evidence" value="ECO:0007669"/>
    <property type="project" value="InterPro"/>
</dbReference>
<dbReference type="InterPro" id="IPR003593">
    <property type="entry name" value="AAA+_ATPase"/>
</dbReference>
<dbReference type="SMART" id="SM00382">
    <property type="entry name" value="AAA"/>
    <property type="match status" value="1"/>
</dbReference>
<dbReference type="GO" id="GO:0016887">
    <property type="term" value="F:ATP hydrolysis activity"/>
    <property type="evidence" value="ECO:0007669"/>
    <property type="project" value="InterPro"/>
</dbReference>
<accession>A0A1I0RTB1</accession>
<dbReference type="PROSITE" id="PS50893">
    <property type="entry name" value="ABC_TRANSPORTER_2"/>
    <property type="match status" value="1"/>
</dbReference>
<dbReference type="GO" id="GO:0005524">
    <property type="term" value="F:ATP binding"/>
    <property type="evidence" value="ECO:0007669"/>
    <property type="project" value="UniProtKB-KW"/>
</dbReference>
<dbReference type="InterPro" id="IPR030679">
    <property type="entry name" value="ABC_ATPase_HisP-typ"/>
</dbReference>
<evidence type="ECO:0000256" key="4">
    <source>
        <dbReference type="ARBA" id="ARBA00022475"/>
    </source>
</evidence>
<proteinExistence type="inferred from homology"/>
<evidence type="ECO:0000256" key="5">
    <source>
        <dbReference type="ARBA" id="ARBA00022741"/>
    </source>
</evidence>
<evidence type="ECO:0000256" key="8">
    <source>
        <dbReference type="ARBA" id="ARBA00023136"/>
    </source>
</evidence>